<reference evidence="2 3" key="1">
    <citation type="submission" date="2018-11" db="EMBL/GenBank/DDBJ databases">
        <authorList>
            <person name="Mardanov A.V."/>
            <person name="Ravin N.V."/>
            <person name="Dedysh S.N."/>
        </authorList>
    </citation>
    <scope>NUCLEOTIDE SEQUENCE [LARGE SCALE GENOMIC DNA]</scope>
    <source>
        <strain evidence="2 3">AF10</strain>
    </source>
</reference>
<feature type="compositionally biased region" description="Basic and acidic residues" evidence="1">
    <location>
        <begin position="123"/>
        <end position="135"/>
    </location>
</feature>
<protein>
    <recommendedName>
        <fullName evidence="4">DUF2442 domain-containing protein</fullName>
    </recommendedName>
</protein>
<evidence type="ECO:0000313" key="3">
    <source>
        <dbReference type="Proteomes" id="UP000289437"/>
    </source>
</evidence>
<dbReference type="AlphaFoldDB" id="A0A4Q0T7L9"/>
<evidence type="ECO:0000313" key="2">
    <source>
        <dbReference type="EMBL" id="RXH57686.1"/>
    </source>
</evidence>
<dbReference type="InterPro" id="IPR018841">
    <property type="entry name" value="DUF2442"/>
</dbReference>
<dbReference type="Proteomes" id="UP000289437">
    <property type="component" value="Unassembled WGS sequence"/>
</dbReference>
<proteinExistence type="predicted"/>
<sequence>MVTREEFAKANERAKELESRVPKAVSAKYDRHIRRVVVQLSSNLGIFFSPRDAEGLEHATAEQLAEIEISPSGYGLHFPRLDADLYLPALLEGVFGSERWMASRMGMRGGRSRSAAKTMAARENGKKGGRPKQEEAAVVAQ</sequence>
<organism evidence="2 3">
    <name type="scientific">Granulicella sibirica</name>
    <dbReference type="NCBI Taxonomy" id="2479048"/>
    <lineage>
        <taxon>Bacteria</taxon>
        <taxon>Pseudomonadati</taxon>
        <taxon>Acidobacteriota</taxon>
        <taxon>Terriglobia</taxon>
        <taxon>Terriglobales</taxon>
        <taxon>Acidobacteriaceae</taxon>
        <taxon>Granulicella</taxon>
    </lineage>
</organism>
<gene>
    <name evidence="2" type="ORF">GRAN_0996</name>
</gene>
<feature type="compositionally biased region" description="Low complexity" evidence="1">
    <location>
        <begin position="106"/>
        <end position="116"/>
    </location>
</feature>
<dbReference type="EMBL" id="RDSM01000001">
    <property type="protein sequence ID" value="RXH57686.1"/>
    <property type="molecule type" value="Genomic_DNA"/>
</dbReference>
<feature type="region of interest" description="Disordered" evidence="1">
    <location>
        <begin position="106"/>
        <end position="141"/>
    </location>
</feature>
<comment type="caution">
    <text evidence="2">The sequence shown here is derived from an EMBL/GenBank/DDBJ whole genome shotgun (WGS) entry which is preliminary data.</text>
</comment>
<accession>A0A4Q0T7L9</accession>
<reference evidence="3" key="2">
    <citation type="submission" date="2019-02" db="EMBL/GenBank/DDBJ databases">
        <title>Granulicella sibirica sp. nov., a psychrotolerant acidobacterium isolated from an organic soil layer in forested tundra, West Siberia.</title>
        <authorList>
            <person name="Oshkin I.Y."/>
            <person name="Kulichevskaya I.S."/>
            <person name="Rijpstra W.I.C."/>
            <person name="Sinninghe Damste J.S."/>
            <person name="Rakitin A.L."/>
            <person name="Ravin N.V."/>
            <person name="Dedysh S.N."/>
        </authorList>
    </citation>
    <scope>NUCLEOTIDE SEQUENCE [LARGE SCALE GENOMIC DNA]</scope>
    <source>
        <strain evidence="3">AF10</strain>
    </source>
</reference>
<dbReference type="Pfam" id="PF10387">
    <property type="entry name" value="DUF2442"/>
    <property type="match status" value="1"/>
</dbReference>
<name>A0A4Q0T7L9_9BACT</name>
<dbReference type="RefSeq" id="WP_128911819.1">
    <property type="nucleotide sequence ID" value="NZ_RDSM01000001.1"/>
</dbReference>
<dbReference type="Gene3D" id="3.30.2020.40">
    <property type="entry name" value="Uncharacterised protein PF10387, DUF2442"/>
    <property type="match status" value="1"/>
</dbReference>
<evidence type="ECO:0000256" key="1">
    <source>
        <dbReference type="SAM" id="MobiDB-lite"/>
    </source>
</evidence>
<evidence type="ECO:0008006" key="4">
    <source>
        <dbReference type="Google" id="ProtNLM"/>
    </source>
</evidence>
<dbReference type="OrthoDB" id="8563470at2"/>
<keyword evidence="3" id="KW-1185">Reference proteome</keyword>